<feature type="signal peptide" evidence="1">
    <location>
        <begin position="1"/>
        <end position="36"/>
    </location>
</feature>
<sequence>MQQNPHLDRHARLARKALGLALALGVVVGVSAPAVAAPSGAKGDRQNGAQGDARALAARPAGIGPRTWSHVPGSAQQIILVQGDGWGSSHNTVSLWQFSGGGWQRVAQWSGHNGERGWSSDHYAGDMHTPTGVYTLHDAGGRLPNPGTRLSYQYSRGIYALGGHSANGASRAHLFDYVVAIDYNRVPGSAPTDQRRPMGYYRGGGIWFHVTDGNWTAGCVSNPENDMRLTERWLDPAAHPVIVMGPSSLDAR</sequence>
<dbReference type="EMBL" id="JADPRT010000005">
    <property type="protein sequence ID" value="MBF9069455.1"/>
    <property type="molecule type" value="Genomic_DNA"/>
</dbReference>
<keyword evidence="4" id="KW-1185">Reference proteome</keyword>
<feature type="domain" description="L,D-TPase catalytic" evidence="2">
    <location>
        <begin position="123"/>
        <end position="242"/>
    </location>
</feature>
<dbReference type="PANTHER" id="PTHR38589:SF1">
    <property type="entry name" value="BLR0621 PROTEIN"/>
    <property type="match status" value="1"/>
</dbReference>
<reference evidence="3" key="1">
    <citation type="submission" date="2020-11" db="EMBL/GenBank/DDBJ databases">
        <title>Isolation and identification of active actinomycetes.</title>
        <authorList>
            <person name="Yu B."/>
        </authorList>
    </citation>
    <scope>NUCLEOTIDE SEQUENCE</scope>
    <source>
        <strain evidence="3">NEAU-YB345</strain>
    </source>
</reference>
<gene>
    <name evidence="3" type="ORF">I2501_15630</name>
</gene>
<comment type="caution">
    <text evidence="3">The sequence shown here is derived from an EMBL/GenBank/DDBJ whole genome shotgun (WGS) entry which is preliminary data.</text>
</comment>
<dbReference type="PANTHER" id="PTHR38589">
    <property type="entry name" value="BLR0621 PROTEIN"/>
    <property type="match status" value="1"/>
</dbReference>
<feature type="chain" id="PRO_5037965948" description="L,D-TPase catalytic domain-containing protein" evidence="1">
    <location>
        <begin position="37"/>
        <end position="252"/>
    </location>
</feature>
<keyword evidence="1" id="KW-0732">Signal</keyword>
<evidence type="ECO:0000259" key="2">
    <source>
        <dbReference type="Pfam" id="PF03734"/>
    </source>
</evidence>
<accession>A0A931FEP8</accession>
<evidence type="ECO:0000313" key="3">
    <source>
        <dbReference type="EMBL" id="MBF9069455.1"/>
    </source>
</evidence>
<evidence type="ECO:0000256" key="1">
    <source>
        <dbReference type="SAM" id="SignalP"/>
    </source>
</evidence>
<name>A0A931FEP8_9ACTN</name>
<dbReference type="InterPro" id="IPR005490">
    <property type="entry name" value="LD_TPept_cat_dom"/>
</dbReference>
<dbReference type="Pfam" id="PF03734">
    <property type="entry name" value="YkuD"/>
    <property type="match status" value="1"/>
</dbReference>
<dbReference type="Proteomes" id="UP000657385">
    <property type="component" value="Unassembled WGS sequence"/>
</dbReference>
<dbReference type="AlphaFoldDB" id="A0A931FEP8"/>
<evidence type="ECO:0000313" key="4">
    <source>
        <dbReference type="Proteomes" id="UP000657385"/>
    </source>
</evidence>
<protein>
    <recommendedName>
        <fullName evidence="2">L,D-TPase catalytic domain-containing protein</fullName>
    </recommendedName>
</protein>
<proteinExistence type="predicted"/>
<organism evidence="3 4">
    <name type="scientific">Streptacidiphilus fuscans</name>
    <dbReference type="NCBI Taxonomy" id="2789292"/>
    <lineage>
        <taxon>Bacteria</taxon>
        <taxon>Bacillati</taxon>
        <taxon>Actinomycetota</taxon>
        <taxon>Actinomycetes</taxon>
        <taxon>Kitasatosporales</taxon>
        <taxon>Streptomycetaceae</taxon>
        <taxon>Streptacidiphilus</taxon>
    </lineage>
</organism>
<dbReference type="GO" id="GO:0016740">
    <property type="term" value="F:transferase activity"/>
    <property type="evidence" value="ECO:0007669"/>
    <property type="project" value="InterPro"/>
</dbReference>
<dbReference type="RefSeq" id="WP_196194582.1">
    <property type="nucleotide sequence ID" value="NZ_JADPRT010000005.1"/>
</dbReference>